<evidence type="ECO:0000256" key="6">
    <source>
        <dbReference type="HAMAP-Rule" id="MF_01872"/>
    </source>
</evidence>
<evidence type="ECO:0000313" key="9">
    <source>
        <dbReference type="Proteomes" id="UP001302349"/>
    </source>
</evidence>
<evidence type="ECO:0000256" key="1">
    <source>
        <dbReference type="ARBA" id="ARBA00022490"/>
    </source>
</evidence>
<dbReference type="CDD" id="cd02440">
    <property type="entry name" value="AdoMet_MTases"/>
    <property type="match status" value="1"/>
</dbReference>
<comment type="catalytic activity">
    <reaction evidence="6">
        <text>adenosine(37) in tRNA1(Val) + S-adenosyl-L-methionine = N(6)-methyladenosine(37) in tRNA1(Val) + S-adenosyl-L-homocysteine + H(+)</text>
        <dbReference type="Rhea" id="RHEA:43160"/>
        <dbReference type="Rhea" id="RHEA-COMP:10369"/>
        <dbReference type="Rhea" id="RHEA-COMP:10370"/>
        <dbReference type="ChEBI" id="CHEBI:15378"/>
        <dbReference type="ChEBI" id="CHEBI:57856"/>
        <dbReference type="ChEBI" id="CHEBI:59789"/>
        <dbReference type="ChEBI" id="CHEBI:74411"/>
        <dbReference type="ChEBI" id="CHEBI:74449"/>
        <dbReference type="EC" id="2.1.1.223"/>
    </reaction>
</comment>
<dbReference type="InterPro" id="IPR007848">
    <property type="entry name" value="Small_mtfrase_dom"/>
</dbReference>
<keyword evidence="2 6" id="KW-0489">Methyltransferase</keyword>
<dbReference type="Pfam" id="PF05175">
    <property type="entry name" value="MTS"/>
    <property type="match status" value="1"/>
</dbReference>
<evidence type="ECO:0000256" key="3">
    <source>
        <dbReference type="ARBA" id="ARBA00022679"/>
    </source>
</evidence>
<dbReference type="InterPro" id="IPR050210">
    <property type="entry name" value="tRNA_Adenine-N(6)_MTase"/>
</dbReference>
<evidence type="ECO:0000256" key="4">
    <source>
        <dbReference type="ARBA" id="ARBA00022691"/>
    </source>
</evidence>
<keyword evidence="5 6" id="KW-0819">tRNA processing</keyword>
<comment type="subcellular location">
    <subcellularLocation>
        <location evidence="6">Cytoplasm</location>
    </subcellularLocation>
</comment>
<dbReference type="EC" id="2.1.1.223" evidence="6"/>
<dbReference type="PANTHER" id="PTHR47739">
    <property type="entry name" value="TRNA1(VAL) (ADENINE(37)-N6)-METHYLTRANSFERASE"/>
    <property type="match status" value="1"/>
</dbReference>
<evidence type="ECO:0000256" key="2">
    <source>
        <dbReference type="ARBA" id="ARBA00022603"/>
    </source>
</evidence>
<dbReference type="InterPro" id="IPR022882">
    <property type="entry name" value="tRNA_adenine-N6_MeTrfase"/>
</dbReference>
<keyword evidence="9" id="KW-1185">Reference proteome</keyword>
<proteinExistence type="inferred from homology"/>
<keyword evidence="3 6" id="KW-0808">Transferase</keyword>
<keyword evidence="4 6" id="KW-0949">S-adenosyl-L-methionine</keyword>
<evidence type="ECO:0000256" key="5">
    <source>
        <dbReference type="ARBA" id="ARBA00022694"/>
    </source>
</evidence>
<dbReference type="GO" id="GO:0032259">
    <property type="term" value="P:methylation"/>
    <property type="evidence" value="ECO:0007669"/>
    <property type="project" value="UniProtKB-KW"/>
</dbReference>
<name>A0ABZ0IWV3_9BACT</name>
<protein>
    <recommendedName>
        <fullName evidence="6">tRNA1(Val) (adenine(37)-N6)-methyltransferase</fullName>
        <ecNumber evidence="6">2.1.1.223</ecNumber>
    </recommendedName>
    <alternativeName>
        <fullName evidence="6">tRNA m6A37 methyltransferase</fullName>
    </alternativeName>
</protein>
<comment type="similarity">
    <text evidence="6">Belongs to the methyltransferase superfamily. tRNA (adenine-N(6)-)-methyltransferase family.</text>
</comment>
<feature type="domain" description="Methyltransferase small" evidence="7">
    <location>
        <begin position="37"/>
        <end position="127"/>
    </location>
</feature>
<reference evidence="8 9" key="1">
    <citation type="journal article" date="2023" name="Microbiol. Resour. Announc.">
        <title>Complete Genome Sequence of Imperialibacter roseus strain P4T.</title>
        <authorList>
            <person name="Tizabi D.R."/>
            <person name="Bachvaroff T."/>
            <person name="Hill R.T."/>
        </authorList>
    </citation>
    <scope>NUCLEOTIDE SEQUENCE [LARGE SCALE GENOMIC DNA]</scope>
    <source>
        <strain evidence="8 9">P4T</strain>
    </source>
</reference>
<dbReference type="Proteomes" id="UP001302349">
    <property type="component" value="Chromosome"/>
</dbReference>
<comment type="function">
    <text evidence="6">Specifically methylates the adenine in position 37 of tRNA(1)(Val) (anticodon cmo5UAC).</text>
</comment>
<dbReference type="InterPro" id="IPR029063">
    <property type="entry name" value="SAM-dependent_MTases_sf"/>
</dbReference>
<dbReference type="PANTHER" id="PTHR47739:SF1">
    <property type="entry name" value="TRNA1(VAL) (ADENINE(37)-N6)-METHYLTRANSFERASE"/>
    <property type="match status" value="1"/>
</dbReference>
<dbReference type="Gene3D" id="3.40.50.150">
    <property type="entry name" value="Vaccinia Virus protein VP39"/>
    <property type="match status" value="1"/>
</dbReference>
<accession>A0ABZ0IWV3</accession>
<dbReference type="RefSeq" id="WP_317490797.1">
    <property type="nucleotide sequence ID" value="NZ_CP136051.1"/>
</dbReference>
<sequence length="236" mass="26072">MGNNFFQFKQFRINQEGAAMKVSTEGCLLGAIATCGNDASVLDIGSGTGLLALMIAQRTNGKITSVEADEEAAAQALRNVEGSRWSERVSIVNSTIQVFAEQTKDRFDLIVSNPPFYTNYLPSDDVRRKLAMHTYSLSMEDLAGVVSKLLKPEGRFYVIYPAYEAGLFAQTAKSKGLHPLENHIIRNKEGGSIFRMITCYGQTEAKTTQSELVIRDDSNAYTAAFEKLLAPYYLNL</sequence>
<gene>
    <name evidence="8" type="ORF">RT717_05820</name>
</gene>
<evidence type="ECO:0000259" key="7">
    <source>
        <dbReference type="Pfam" id="PF05175"/>
    </source>
</evidence>
<dbReference type="SUPFAM" id="SSF53335">
    <property type="entry name" value="S-adenosyl-L-methionine-dependent methyltransferases"/>
    <property type="match status" value="1"/>
</dbReference>
<dbReference type="GO" id="GO:0008168">
    <property type="term" value="F:methyltransferase activity"/>
    <property type="evidence" value="ECO:0007669"/>
    <property type="project" value="UniProtKB-KW"/>
</dbReference>
<evidence type="ECO:0000313" key="8">
    <source>
        <dbReference type="EMBL" id="WOK08151.1"/>
    </source>
</evidence>
<keyword evidence="1 6" id="KW-0963">Cytoplasm</keyword>
<organism evidence="8 9">
    <name type="scientific">Imperialibacter roseus</name>
    <dbReference type="NCBI Taxonomy" id="1324217"/>
    <lineage>
        <taxon>Bacteria</taxon>
        <taxon>Pseudomonadati</taxon>
        <taxon>Bacteroidota</taxon>
        <taxon>Cytophagia</taxon>
        <taxon>Cytophagales</taxon>
        <taxon>Flammeovirgaceae</taxon>
        <taxon>Imperialibacter</taxon>
    </lineage>
</organism>
<dbReference type="PROSITE" id="PS00092">
    <property type="entry name" value="N6_MTASE"/>
    <property type="match status" value="1"/>
</dbReference>
<dbReference type="HAMAP" id="MF_01872">
    <property type="entry name" value="tRNA_methyltr_YfiC"/>
    <property type="match status" value="1"/>
</dbReference>
<dbReference type="InterPro" id="IPR002052">
    <property type="entry name" value="DNA_methylase_N6_adenine_CS"/>
</dbReference>
<dbReference type="EMBL" id="CP136051">
    <property type="protein sequence ID" value="WOK08151.1"/>
    <property type="molecule type" value="Genomic_DNA"/>
</dbReference>